<reference evidence="13" key="1">
    <citation type="submission" date="2022-11" db="UniProtKB">
        <authorList>
            <consortium name="WormBaseParasite"/>
        </authorList>
    </citation>
    <scope>IDENTIFICATION</scope>
</reference>
<proteinExistence type="inferred from homology"/>
<dbReference type="Pfam" id="PF02569">
    <property type="entry name" value="Pantoate_ligase"/>
    <property type="match status" value="1"/>
</dbReference>
<evidence type="ECO:0000313" key="12">
    <source>
        <dbReference type="Proteomes" id="UP000887563"/>
    </source>
</evidence>
<evidence type="ECO:0000256" key="7">
    <source>
        <dbReference type="ARBA" id="ARBA00022741"/>
    </source>
</evidence>
<evidence type="ECO:0000256" key="8">
    <source>
        <dbReference type="ARBA" id="ARBA00022840"/>
    </source>
</evidence>
<dbReference type="Gene3D" id="3.30.1300.10">
    <property type="entry name" value="Pantoate-beta-alanine ligase, C-terminal domain"/>
    <property type="match status" value="1"/>
</dbReference>
<dbReference type="Gene3D" id="3.40.50.620">
    <property type="entry name" value="HUPs"/>
    <property type="match status" value="1"/>
</dbReference>
<dbReference type="EC" id="6.3.2.1" evidence="3"/>
<dbReference type="SUPFAM" id="SSF52374">
    <property type="entry name" value="Nucleotidylyl transferase"/>
    <property type="match status" value="1"/>
</dbReference>
<dbReference type="InterPro" id="IPR003721">
    <property type="entry name" value="Pantoate_ligase"/>
</dbReference>
<evidence type="ECO:0000256" key="1">
    <source>
        <dbReference type="ARBA" id="ARBA00004990"/>
    </source>
</evidence>
<dbReference type="Proteomes" id="UP000887563">
    <property type="component" value="Unplaced"/>
</dbReference>
<comment type="similarity">
    <text evidence="2">Belongs to the pantothenate synthetase family.</text>
</comment>
<dbReference type="InterPro" id="IPR014729">
    <property type="entry name" value="Rossmann-like_a/b/a_fold"/>
</dbReference>
<evidence type="ECO:0000256" key="3">
    <source>
        <dbReference type="ARBA" id="ARBA00012219"/>
    </source>
</evidence>
<dbReference type="NCBIfam" id="TIGR00018">
    <property type="entry name" value="panC"/>
    <property type="match status" value="1"/>
</dbReference>
<keyword evidence="12" id="KW-1185">Reference proteome</keyword>
<dbReference type="GO" id="GO:0004592">
    <property type="term" value="F:pantoate-beta-alanine ligase activity"/>
    <property type="evidence" value="ECO:0007669"/>
    <property type="project" value="UniProtKB-EC"/>
</dbReference>
<dbReference type="NCBIfam" id="TIGR00125">
    <property type="entry name" value="cyt_tran_rel"/>
    <property type="match status" value="1"/>
</dbReference>
<dbReference type="GO" id="GO:0005524">
    <property type="term" value="F:ATP binding"/>
    <property type="evidence" value="ECO:0007669"/>
    <property type="project" value="UniProtKB-KW"/>
</dbReference>
<evidence type="ECO:0000313" key="13">
    <source>
        <dbReference type="WBParaSite" id="Minc3s00503g13411"/>
    </source>
</evidence>
<keyword evidence="6" id="KW-0566">Pantothenate biosynthesis</keyword>
<dbReference type="PANTHER" id="PTHR21299">
    <property type="entry name" value="CYTIDYLATE KINASE/PANTOATE-BETA-ALANINE LIGASE"/>
    <property type="match status" value="1"/>
</dbReference>
<organism evidence="12 13">
    <name type="scientific">Meloidogyne incognita</name>
    <name type="common">Southern root-knot nematode worm</name>
    <name type="synonym">Oxyuris incognita</name>
    <dbReference type="NCBI Taxonomy" id="6306"/>
    <lineage>
        <taxon>Eukaryota</taxon>
        <taxon>Metazoa</taxon>
        <taxon>Ecdysozoa</taxon>
        <taxon>Nematoda</taxon>
        <taxon>Chromadorea</taxon>
        <taxon>Rhabditida</taxon>
        <taxon>Tylenchina</taxon>
        <taxon>Tylenchomorpha</taxon>
        <taxon>Tylenchoidea</taxon>
        <taxon>Meloidogynidae</taxon>
        <taxon>Meloidogyninae</taxon>
        <taxon>Meloidogyne</taxon>
        <taxon>Meloidogyne incognita group</taxon>
    </lineage>
</organism>
<comment type="catalytic activity">
    <reaction evidence="11">
        <text>(R)-pantoate + beta-alanine + ATP = (R)-pantothenate + AMP + diphosphate + H(+)</text>
        <dbReference type="Rhea" id="RHEA:10912"/>
        <dbReference type="ChEBI" id="CHEBI:15378"/>
        <dbReference type="ChEBI" id="CHEBI:15980"/>
        <dbReference type="ChEBI" id="CHEBI:29032"/>
        <dbReference type="ChEBI" id="CHEBI:30616"/>
        <dbReference type="ChEBI" id="CHEBI:33019"/>
        <dbReference type="ChEBI" id="CHEBI:57966"/>
        <dbReference type="ChEBI" id="CHEBI:456215"/>
        <dbReference type="EC" id="6.3.2.1"/>
    </reaction>
</comment>
<dbReference type="InterPro" id="IPR004821">
    <property type="entry name" value="Cyt_trans-like"/>
</dbReference>
<comment type="pathway">
    <text evidence="1">Cofactor biosynthesis; (R)-pantothenate biosynthesis; (R)-pantothenate from (R)-pantoate and beta-alanine: step 1/1.</text>
</comment>
<dbReference type="WBParaSite" id="Minc3s00503g13411">
    <property type="protein sequence ID" value="Minc3s00503g13411"/>
    <property type="gene ID" value="Minc3s00503g13411"/>
</dbReference>
<evidence type="ECO:0000256" key="9">
    <source>
        <dbReference type="ARBA" id="ARBA00029902"/>
    </source>
</evidence>
<evidence type="ECO:0000256" key="11">
    <source>
        <dbReference type="ARBA" id="ARBA00048258"/>
    </source>
</evidence>
<keyword evidence="5" id="KW-0436">Ligase</keyword>
<sequence length="296" mass="33586">MKVVSSIEEIRVFIREKRCEAIKNDQELCVSFVPTMGALHNGHLNLIKQAKQHHSKNTLVVVSIFVNPLQFGPNEDFDRYPKNLKEDLEKLKELADIVFTPEIKNIIGKEELIKMDAGPVSKVLEGKTRPNYFDGVLTIVAKLFNIVQTDVALFGKKDAQQLFIIQQMVTSLNFPLQIISIETQREPDGLAYSSRNKYLNFEDRKISLVLFKTLNTGLKEAKKGSKLTKILEEMKIYFEENNKLNKIILDYLVVVEAKTFKQIEEDDGFNGEAILLIAAIVGGTRLIDNIDVEIGC</sequence>
<evidence type="ECO:0000256" key="6">
    <source>
        <dbReference type="ARBA" id="ARBA00022655"/>
    </source>
</evidence>
<evidence type="ECO:0000256" key="5">
    <source>
        <dbReference type="ARBA" id="ARBA00022598"/>
    </source>
</evidence>
<dbReference type="InterPro" id="IPR042176">
    <property type="entry name" value="Pantoate_ligase_C"/>
</dbReference>
<keyword evidence="8" id="KW-0067">ATP-binding</keyword>
<dbReference type="PANTHER" id="PTHR21299:SF1">
    <property type="entry name" value="PANTOATE--BETA-ALANINE LIGASE"/>
    <property type="match status" value="1"/>
</dbReference>
<accession>A0A914LGT9</accession>
<dbReference type="HAMAP" id="MF_00158">
    <property type="entry name" value="PanC"/>
    <property type="match status" value="1"/>
</dbReference>
<dbReference type="GO" id="GO:0015940">
    <property type="term" value="P:pantothenate biosynthetic process"/>
    <property type="evidence" value="ECO:0007669"/>
    <property type="project" value="UniProtKB-KW"/>
</dbReference>
<protein>
    <recommendedName>
        <fullName evidence="4">Pantoate--beta-alanine ligase</fullName>
        <ecNumber evidence="3">6.3.2.1</ecNumber>
    </recommendedName>
    <alternativeName>
        <fullName evidence="10">Pantoate-activating enzyme</fullName>
    </alternativeName>
    <alternativeName>
        <fullName evidence="9">Pantothenate synthetase</fullName>
    </alternativeName>
</protein>
<dbReference type="CDD" id="cd00560">
    <property type="entry name" value="PanC"/>
    <property type="match status" value="1"/>
</dbReference>
<name>A0A914LGT9_MELIC</name>
<evidence type="ECO:0000256" key="2">
    <source>
        <dbReference type="ARBA" id="ARBA00009256"/>
    </source>
</evidence>
<dbReference type="AlphaFoldDB" id="A0A914LGT9"/>
<dbReference type="GO" id="GO:0005829">
    <property type="term" value="C:cytosol"/>
    <property type="evidence" value="ECO:0007669"/>
    <property type="project" value="TreeGrafter"/>
</dbReference>
<keyword evidence="7" id="KW-0547">Nucleotide-binding</keyword>
<evidence type="ECO:0000256" key="10">
    <source>
        <dbReference type="ARBA" id="ARBA00032806"/>
    </source>
</evidence>
<evidence type="ECO:0000256" key="4">
    <source>
        <dbReference type="ARBA" id="ARBA00015647"/>
    </source>
</evidence>